<dbReference type="InParanoid" id="A0A3M0CUP6"/>
<reference evidence="1 2" key="1">
    <citation type="submission" date="2018-10" db="EMBL/GenBank/DDBJ databases">
        <title>Genomic Encyclopedia of Archaeal and Bacterial Type Strains, Phase II (KMG-II): from individual species to whole genera.</title>
        <authorList>
            <person name="Goeker M."/>
        </authorList>
    </citation>
    <scope>NUCLEOTIDE SEQUENCE [LARGE SCALE GENOMIC DNA]</scope>
    <source>
        <strain evidence="1 2">DSM 25217</strain>
    </source>
</reference>
<comment type="caution">
    <text evidence="1">The sequence shown here is derived from an EMBL/GenBank/DDBJ whole genome shotgun (WGS) entry which is preliminary data.</text>
</comment>
<gene>
    <name evidence="1" type="ORF">BXY39_0019</name>
</gene>
<dbReference type="RefSeq" id="WP_170163510.1">
    <property type="nucleotide sequence ID" value="NZ_REFR01000001.1"/>
</dbReference>
<keyword evidence="2" id="KW-1185">Reference proteome</keyword>
<dbReference type="Proteomes" id="UP000271227">
    <property type="component" value="Unassembled WGS sequence"/>
</dbReference>
<evidence type="ECO:0000313" key="1">
    <source>
        <dbReference type="EMBL" id="RMB13028.1"/>
    </source>
</evidence>
<evidence type="ECO:0000313" key="2">
    <source>
        <dbReference type="Proteomes" id="UP000271227"/>
    </source>
</evidence>
<dbReference type="EMBL" id="REFR01000001">
    <property type="protein sequence ID" value="RMB13028.1"/>
    <property type="molecule type" value="Genomic_DNA"/>
</dbReference>
<proteinExistence type="predicted"/>
<protein>
    <submittedName>
        <fullName evidence="1">Uncharacterized protein</fullName>
    </submittedName>
</protein>
<organism evidence="1 2">
    <name type="scientific">Eilatimonas milleporae</name>
    <dbReference type="NCBI Taxonomy" id="911205"/>
    <lineage>
        <taxon>Bacteria</taxon>
        <taxon>Pseudomonadati</taxon>
        <taxon>Pseudomonadota</taxon>
        <taxon>Alphaproteobacteria</taxon>
        <taxon>Kordiimonadales</taxon>
        <taxon>Kordiimonadaceae</taxon>
        <taxon>Eilatimonas</taxon>
    </lineage>
</organism>
<name>A0A3M0CUP6_9PROT</name>
<sequence>MSPQSSLYRAAENMIAYMNETDETIPWTVAEMAAGRYIKDDQGRGMIHHTV</sequence>
<accession>A0A3M0CUP6</accession>
<dbReference type="AlphaFoldDB" id="A0A3M0CUP6"/>